<dbReference type="PANTHER" id="PTHR10978:SF5">
    <property type="entry name" value="SUCCINATE DEHYDROGENASE CYTOCHROME B560 SUBUNIT, MITOCHONDRIAL"/>
    <property type="match status" value="1"/>
</dbReference>
<evidence type="ECO:0000256" key="4">
    <source>
        <dbReference type="ARBA" id="ARBA00020076"/>
    </source>
</evidence>
<dbReference type="CDD" id="cd03499">
    <property type="entry name" value="SQR_TypeC_SdhC"/>
    <property type="match status" value="1"/>
</dbReference>
<dbReference type="Pfam" id="PF01127">
    <property type="entry name" value="Sdh_cyt"/>
    <property type="match status" value="1"/>
</dbReference>
<comment type="function">
    <text evidence="1">Membrane-anchoring subunit of succinate dehydrogenase (SDH).</text>
</comment>
<feature type="transmembrane region" description="Helical" evidence="13">
    <location>
        <begin position="69"/>
        <end position="90"/>
    </location>
</feature>
<dbReference type="RefSeq" id="WP_209333737.1">
    <property type="nucleotide sequence ID" value="NZ_JAGIYY010000001.1"/>
</dbReference>
<evidence type="ECO:0000256" key="12">
    <source>
        <dbReference type="PIRSR" id="PIRSR000178-1"/>
    </source>
</evidence>
<evidence type="ECO:0000313" key="14">
    <source>
        <dbReference type="EMBL" id="MBP0437758.1"/>
    </source>
</evidence>
<sequence length="132" mass="14452">MSRPTAAAKRPLSPHLTIYRWPVTMTLSIVHRVTGGALYVGTLLVAWWLVAAATSEDWFNTANAVMGSILGQLVLIGFTWAMFMHTVGGLRHMLWDTGVAMEKHVSTQTAWASLVASLVLTALTWVALYLVV</sequence>
<comment type="subcellular location">
    <subcellularLocation>
        <location evidence="2">Membrane</location>
        <topology evidence="2">Multi-pass membrane protein</topology>
    </subcellularLocation>
</comment>
<keyword evidence="7 12" id="KW-0479">Metal-binding</keyword>
<evidence type="ECO:0000256" key="9">
    <source>
        <dbReference type="ARBA" id="ARBA00023004"/>
    </source>
</evidence>
<dbReference type="PANTHER" id="PTHR10978">
    <property type="entry name" value="SUCCINATE DEHYDROGENASE CYTOCHROME B560 SUBUNIT"/>
    <property type="match status" value="1"/>
</dbReference>
<keyword evidence="8 13" id="KW-1133">Transmembrane helix</keyword>
<name>A0A8J7QZL3_9HYPH</name>
<evidence type="ECO:0000256" key="1">
    <source>
        <dbReference type="ARBA" id="ARBA00004050"/>
    </source>
</evidence>
<evidence type="ECO:0000256" key="2">
    <source>
        <dbReference type="ARBA" id="ARBA00004141"/>
    </source>
</evidence>
<protein>
    <recommendedName>
        <fullName evidence="4">Succinate dehydrogenase cytochrome b556 subunit</fullName>
    </recommendedName>
</protein>
<keyword evidence="6 13" id="KW-0812">Transmembrane</keyword>
<evidence type="ECO:0000256" key="3">
    <source>
        <dbReference type="ARBA" id="ARBA00007244"/>
    </source>
</evidence>
<evidence type="ECO:0000256" key="6">
    <source>
        <dbReference type="ARBA" id="ARBA00022692"/>
    </source>
</evidence>
<keyword evidence="9 12" id="KW-0408">Iron</keyword>
<dbReference type="PIRSF" id="PIRSF000178">
    <property type="entry name" value="SDH_cyt_b560"/>
    <property type="match status" value="1"/>
</dbReference>
<comment type="similarity">
    <text evidence="3">Belongs to the cytochrome b560 family.</text>
</comment>
<evidence type="ECO:0000313" key="15">
    <source>
        <dbReference type="Proteomes" id="UP000666240"/>
    </source>
</evidence>
<organism evidence="14 15">
    <name type="scientific">Tianweitania sediminis</name>
    <dbReference type="NCBI Taxonomy" id="1502156"/>
    <lineage>
        <taxon>Bacteria</taxon>
        <taxon>Pseudomonadati</taxon>
        <taxon>Pseudomonadota</taxon>
        <taxon>Alphaproteobacteria</taxon>
        <taxon>Hyphomicrobiales</taxon>
        <taxon>Phyllobacteriaceae</taxon>
        <taxon>Tianweitania</taxon>
    </lineage>
</organism>
<accession>A0A8J7QZL3</accession>
<evidence type="ECO:0000256" key="7">
    <source>
        <dbReference type="ARBA" id="ARBA00022723"/>
    </source>
</evidence>
<dbReference type="GO" id="GO:0009055">
    <property type="term" value="F:electron transfer activity"/>
    <property type="evidence" value="ECO:0007669"/>
    <property type="project" value="InterPro"/>
</dbReference>
<evidence type="ECO:0000256" key="11">
    <source>
        <dbReference type="ARBA" id="ARBA00025912"/>
    </source>
</evidence>
<dbReference type="EMBL" id="JAGIYY010000001">
    <property type="protein sequence ID" value="MBP0437758.1"/>
    <property type="molecule type" value="Genomic_DNA"/>
</dbReference>
<evidence type="ECO:0000256" key="5">
    <source>
        <dbReference type="ARBA" id="ARBA00022617"/>
    </source>
</evidence>
<dbReference type="NCBIfam" id="TIGR02970">
    <property type="entry name" value="succ_dehyd_cytB"/>
    <property type="match status" value="1"/>
</dbReference>
<comment type="subunit">
    <text evidence="11">Part of an enzyme complex containing four subunits: a flavoprotein, an iron-sulfur protein, plus two membrane-anchoring proteins, SdhC and SdhD. The complex can form homotrimers.</text>
</comment>
<dbReference type="InterPro" id="IPR018495">
    <property type="entry name" value="Succ_DH_cyt_bsu_CS"/>
</dbReference>
<evidence type="ECO:0000256" key="10">
    <source>
        <dbReference type="ARBA" id="ARBA00023136"/>
    </source>
</evidence>
<evidence type="ECO:0000256" key="8">
    <source>
        <dbReference type="ARBA" id="ARBA00022989"/>
    </source>
</evidence>
<keyword evidence="5 12" id="KW-0349">Heme</keyword>
<gene>
    <name evidence="14" type="primary">sdhC</name>
    <name evidence="14" type="ORF">J5Y06_03695</name>
</gene>
<dbReference type="InterPro" id="IPR014314">
    <property type="entry name" value="Succ_DH_cytb556"/>
</dbReference>
<comment type="caution">
    <text evidence="14">The sequence shown here is derived from an EMBL/GenBank/DDBJ whole genome shotgun (WGS) entry which is preliminary data.</text>
</comment>
<dbReference type="InterPro" id="IPR034804">
    <property type="entry name" value="SQR/QFR_C/D"/>
</dbReference>
<dbReference type="GO" id="GO:0046872">
    <property type="term" value="F:metal ion binding"/>
    <property type="evidence" value="ECO:0007669"/>
    <property type="project" value="UniProtKB-KW"/>
</dbReference>
<dbReference type="AlphaFoldDB" id="A0A8J7QZL3"/>
<keyword evidence="15" id="KW-1185">Reference proteome</keyword>
<dbReference type="Proteomes" id="UP000666240">
    <property type="component" value="Unassembled WGS sequence"/>
</dbReference>
<dbReference type="PROSITE" id="PS01000">
    <property type="entry name" value="SDH_CYT_1"/>
    <property type="match status" value="1"/>
</dbReference>
<proteinExistence type="inferred from homology"/>
<dbReference type="Gene3D" id="1.20.1300.10">
    <property type="entry name" value="Fumarate reductase/succinate dehydrogenase, transmembrane subunit"/>
    <property type="match status" value="1"/>
</dbReference>
<feature type="transmembrane region" description="Helical" evidence="13">
    <location>
        <begin position="29"/>
        <end position="49"/>
    </location>
</feature>
<feature type="transmembrane region" description="Helical" evidence="13">
    <location>
        <begin position="111"/>
        <end position="131"/>
    </location>
</feature>
<dbReference type="GO" id="GO:0006099">
    <property type="term" value="P:tricarboxylic acid cycle"/>
    <property type="evidence" value="ECO:0007669"/>
    <property type="project" value="InterPro"/>
</dbReference>
<dbReference type="SUPFAM" id="SSF81343">
    <property type="entry name" value="Fumarate reductase respiratory complex transmembrane subunits"/>
    <property type="match status" value="1"/>
</dbReference>
<feature type="binding site" description="axial binding residue" evidence="12">
    <location>
        <position position="85"/>
    </location>
    <ligand>
        <name>heme</name>
        <dbReference type="ChEBI" id="CHEBI:30413"/>
        <note>ligand shared with second transmembrane subunit</note>
    </ligand>
    <ligandPart>
        <name>Fe</name>
        <dbReference type="ChEBI" id="CHEBI:18248"/>
    </ligandPart>
</feature>
<keyword evidence="10 13" id="KW-0472">Membrane</keyword>
<reference evidence="14" key="1">
    <citation type="submission" date="2021-03" db="EMBL/GenBank/DDBJ databases">
        <title>Genome sequencing and assembly of Tianweitania sediminis.</title>
        <authorList>
            <person name="Chhetri G."/>
        </authorList>
    </citation>
    <scope>NUCLEOTIDE SEQUENCE</scope>
    <source>
        <strain evidence="14">Z8</strain>
    </source>
</reference>
<dbReference type="PROSITE" id="PS01001">
    <property type="entry name" value="SDH_CYT_2"/>
    <property type="match status" value="1"/>
</dbReference>
<evidence type="ECO:0000256" key="13">
    <source>
        <dbReference type="SAM" id="Phobius"/>
    </source>
</evidence>
<dbReference type="GO" id="GO:0016020">
    <property type="term" value="C:membrane"/>
    <property type="evidence" value="ECO:0007669"/>
    <property type="project" value="UniProtKB-SubCell"/>
</dbReference>
<dbReference type="InterPro" id="IPR000701">
    <property type="entry name" value="SuccDH_FuR_B_TM-su"/>
</dbReference>
<comment type="cofactor">
    <cofactor evidence="12">
        <name>heme</name>
        <dbReference type="ChEBI" id="CHEBI:30413"/>
    </cofactor>
    <text evidence="12">The heme is bound between the two transmembrane subunits.</text>
</comment>